<organism evidence="2 3">
    <name type="scientific">Bugula neritina</name>
    <name type="common">Brown bryozoan</name>
    <name type="synonym">Sertularia neritina</name>
    <dbReference type="NCBI Taxonomy" id="10212"/>
    <lineage>
        <taxon>Eukaryota</taxon>
        <taxon>Metazoa</taxon>
        <taxon>Spiralia</taxon>
        <taxon>Lophotrochozoa</taxon>
        <taxon>Bryozoa</taxon>
        <taxon>Gymnolaemata</taxon>
        <taxon>Cheilostomatida</taxon>
        <taxon>Flustrina</taxon>
        <taxon>Buguloidea</taxon>
        <taxon>Bugulidae</taxon>
        <taxon>Bugula</taxon>
    </lineage>
</organism>
<dbReference type="EMBL" id="VXIV02001100">
    <property type="protein sequence ID" value="KAF6034336.1"/>
    <property type="molecule type" value="Genomic_DNA"/>
</dbReference>
<reference evidence="2" key="1">
    <citation type="submission" date="2020-06" db="EMBL/GenBank/DDBJ databases">
        <title>Draft genome of Bugula neritina, a colonial animal packing powerful symbionts and potential medicines.</title>
        <authorList>
            <person name="Rayko M."/>
        </authorList>
    </citation>
    <scope>NUCLEOTIDE SEQUENCE [LARGE SCALE GENOMIC DNA]</scope>
    <source>
        <strain evidence="2">Kwan_BN1</strain>
    </source>
</reference>
<gene>
    <name evidence="2" type="ORF">EB796_007351</name>
</gene>
<accession>A0A7J7K9V4</accession>
<name>A0A7J7K9V4_BUGNE</name>
<proteinExistence type="predicted"/>
<feature type="transmembrane region" description="Helical" evidence="1">
    <location>
        <begin position="45"/>
        <end position="64"/>
    </location>
</feature>
<dbReference type="AlphaFoldDB" id="A0A7J7K9V4"/>
<keyword evidence="3" id="KW-1185">Reference proteome</keyword>
<keyword evidence="1" id="KW-0472">Membrane</keyword>
<sequence>MIILSEICDITDILVSIFFFAEEFFLMVFLDSISREGYLTIKLKIMVINVKCIEAFIPCIHMLLNAVQKLRHSPKFS</sequence>
<keyword evidence="1" id="KW-1133">Transmembrane helix</keyword>
<evidence type="ECO:0000256" key="1">
    <source>
        <dbReference type="SAM" id="Phobius"/>
    </source>
</evidence>
<evidence type="ECO:0000313" key="2">
    <source>
        <dbReference type="EMBL" id="KAF6034336.1"/>
    </source>
</evidence>
<protein>
    <submittedName>
        <fullName evidence="2">Uncharacterized protein</fullName>
    </submittedName>
</protein>
<feature type="transmembrane region" description="Helical" evidence="1">
    <location>
        <begin position="13"/>
        <end position="33"/>
    </location>
</feature>
<evidence type="ECO:0000313" key="3">
    <source>
        <dbReference type="Proteomes" id="UP000593567"/>
    </source>
</evidence>
<dbReference type="Proteomes" id="UP000593567">
    <property type="component" value="Unassembled WGS sequence"/>
</dbReference>
<keyword evidence="1" id="KW-0812">Transmembrane</keyword>
<comment type="caution">
    <text evidence="2">The sequence shown here is derived from an EMBL/GenBank/DDBJ whole genome shotgun (WGS) entry which is preliminary data.</text>
</comment>